<sequence length="63" mass="6640">MLQALGLQGSDTEKCRDAIKEGALVVIAEADANRDGDAAPGRLESAEDVLRASGARDIWLTDN</sequence>
<dbReference type="Proteomes" id="UP000032633">
    <property type="component" value="Chromosome"/>
</dbReference>
<keyword evidence="2" id="KW-1185">Reference proteome</keyword>
<dbReference type="HOGENOM" id="CLU_2881570_0_0_9"/>
<dbReference type="RefSeq" id="WP_045671095.1">
    <property type="nucleotide sequence ID" value="NZ_CP011058.1"/>
</dbReference>
<dbReference type="AlphaFoldDB" id="A0A0D5NL04"/>
<organism evidence="1 2">
    <name type="scientific">Paenibacillus beijingensis</name>
    <dbReference type="NCBI Taxonomy" id="1126833"/>
    <lineage>
        <taxon>Bacteria</taxon>
        <taxon>Bacillati</taxon>
        <taxon>Bacillota</taxon>
        <taxon>Bacilli</taxon>
        <taxon>Bacillales</taxon>
        <taxon>Paenibacillaceae</taxon>
        <taxon>Paenibacillus</taxon>
    </lineage>
</organism>
<proteinExistence type="predicted"/>
<dbReference type="STRING" id="1126833.VN24_15255"/>
<dbReference type="EMBL" id="CP011058">
    <property type="protein sequence ID" value="AJY75667.1"/>
    <property type="molecule type" value="Genomic_DNA"/>
</dbReference>
<reference evidence="1 2" key="1">
    <citation type="journal article" date="2015" name="J. Biotechnol.">
        <title>Complete genome sequence of Paenibacillus beijingensis 7188(T) (=DSM 24997(T)), a novel rhizobacterium from jujube garden soil.</title>
        <authorList>
            <person name="Kwak Y."/>
            <person name="Shin J.H."/>
        </authorList>
    </citation>
    <scope>NUCLEOTIDE SEQUENCE [LARGE SCALE GENOMIC DNA]</scope>
    <source>
        <strain evidence="1 2">DSM 24997</strain>
    </source>
</reference>
<evidence type="ECO:0000313" key="1">
    <source>
        <dbReference type="EMBL" id="AJY75667.1"/>
    </source>
</evidence>
<protein>
    <submittedName>
        <fullName evidence="1">Uncharacterized protein</fullName>
    </submittedName>
</protein>
<dbReference type="KEGG" id="pbj:VN24_15255"/>
<accession>A0A0D5NL04</accession>
<gene>
    <name evidence="1" type="ORF">VN24_15255</name>
</gene>
<name>A0A0D5NL04_9BACL</name>
<evidence type="ECO:0000313" key="2">
    <source>
        <dbReference type="Proteomes" id="UP000032633"/>
    </source>
</evidence>
<dbReference type="PATRIC" id="fig|1126833.4.peg.3339"/>
<dbReference type="OrthoDB" id="2680195at2"/>
<reference evidence="2" key="2">
    <citation type="submission" date="2015-03" db="EMBL/GenBank/DDBJ databases">
        <title>Genome sequence of Paenibacillus beijingensis strain DSM 24997T.</title>
        <authorList>
            <person name="Kwak Y."/>
            <person name="Shin J.-H."/>
        </authorList>
    </citation>
    <scope>NUCLEOTIDE SEQUENCE [LARGE SCALE GENOMIC DNA]</scope>
    <source>
        <strain evidence="2">DSM 24997</strain>
    </source>
</reference>